<dbReference type="RefSeq" id="WP_379599815.1">
    <property type="nucleotide sequence ID" value="NZ_JBHRTN010000029.1"/>
</dbReference>
<dbReference type="NCBIfam" id="TIGR03951">
    <property type="entry name" value="Fe_III_red_FhuF"/>
    <property type="match status" value="1"/>
</dbReference>
<dbReference type="InterPro" id="IPR022770">
    <property type="entry name" value="IucA/IucC-like_C"/>
</dbReference>
<accession>A0ABV7G9J8</accession>
<dbReference type="Pfam" id="PF06276">
    <property type="entry name" value="FhuF"/>
    <property type="match status" value="1"/>
</dbReference>
<dbReference type="InterPro" id="IPR024726">
    <property type="entry name" value="FhuF_C"/>
</dbReference>
<dbReference type="PRINTS" id="PR01714">
    <property type="entry name" value="2FE2SRDCTASE"/>
</dbReference>
<evidence type="ECO:0000259" key="2">
    <source>
        <dbReference type="Pfam" id="PF11575"/>
    </source>
</evidence>
<proteinExistence type="predicted"/>
<dbReference type="InterPro" id="IPR008090">
    <property type="entry name" value="Fe_iron_reduct"/>
</dbReference>
<evidence type="ECO:0000259" key="1">
    <source>
        <dbReference type="Pfam" id="PF06276"/>
    </source>
</evidence>
<keyword evidence="4" id="KW-1185">Reference proteome</keyword>
<gene>
    <name evidence="3" type="primary">fhuF</name>
    <name evidence="3" type="ORF">ACFOD4_21775</name>
</gene>
<feature type="domain" description="Aerobactin siderophore biosynthesis IucA/IucC-like C-terminal" evidence="1">
    <location>
        <begin position="71"/>
        <end position="211"/>
    </location>
</feature>
<sequence>MTPEPASRSIPDLAAAFDGPFCFARGSLVLEAEGLEAVPCSTLLEGGRIGELVARFGAGRYPGADATAVLSMWSQFYMTVLIYPVFATRLLLRREMVLDPGDTALVLGSDAAPMALQLAGPGQVLADAMDEPSLRRFLVQHLEPMVSAIAAAGRISAKVIWGNAGVRIGHALRMLAARPEVRPAAEVLMQRLFSDSSWPGGGENPLQRTFHAAASPWEEAPRRRVCCLRYHLPGLEQGCGTCPLPRIQLQHAA</sequence>
<dbReference type="Proteomes" id="UP001595593">
    <property type="component" value="Unassembled WGS sequence"/>
</dbReference>
<evidence type="ECO:0000313" key="4">
    <source>
        <dbReference type="Proteomes" id="UP001595593"/>
    </source>
</evidence>
<feature type="domain" description="Ferric siderophore reductase C-terminal" evidence="2">
    <location>
        <begin position="223"/>
        <end position="244"/>
    </location>
</feature>
<comment type="caution">
    <text evidence="3">The sequence shown here is derived from an EMBL/GenBank/DDBJ whole genome shotgun (WGS) entry which is preliminary data.</text>
</comment>
<organism evidence="3 4">
    <name type="scientific">Teichococcus globiformis</name>
    <dbReference type="NCBI Taxonomy" id="2307229"/>
    <lineage>
        <taxon>Bacteria</taxon>
        <taxon>Pseudomonadati</taxon>
        <taxon>Pseudomonadota</taxon>
        <taxon>Alphaproteobacteria</taxon>
        <taxon>Acetobacterales</taxon>
        <taxon>Roseomonadaceae</taxon>
        <taxon>Roseomonas</taxon>
    </lineage>
</organism>
<name>A0ABV7G9J8_9PROT</name>
<dbReference type="Pfam" id="PF11575">
    <property type="entry name" value="FhuF_C"/>
    <property type="match status" value="1"/>
</dbReference>
<reference evidence="4" key="1">
    <citation type="journal article" date="2019" name="Int. J. Syst. Evol. Microbiol.">
        <title>The Global Catalogue of Microorganisms (GCM) 10K type strain sequencing project: providing services to taxonomists for standard genome sequencing and annotation.</title>
        <authorList>
            <consortium name="The Broad Institute Genomics Platform"/>
            <consortium name="The Broad Institute Genome Sequencing Center for Infectious Disease"/>
            <person name="Wu L."/>
            <person name="Ma J."/>
        </authorList>
    </citation>
    <scope>NUCLEOTIDE SEQUENCE [LARGE SCALE GENOMIC DNA]</scope>
    <source>
        <strain evidence="4">KCTC 52094</strain>
    </source>
</reference>
<evidence type="ECO:0000313" key="3">
    <source>
        <dbReference type="EMBL" id="MFC3127702.1"/>
    </source>
</evidence>
<protein>
    <submittedName>
        <fullName evidence="3">Siderophore-iron reductase FhuF</fullName>
    </submittedName>
</protein>
<dbReference type="EMBL" id="JBHRTN010000029">
    <property type="protein sequence ID" value="MFC3127702.1"/>
    <property type="molecule type" value="Genomic_DNA"/>
</dbReference>